<evidence type="ECO:0000313" key="3">
    <source>
        <dbReference type="Proteomes" id="UP000182753"/>
    </source>
</evidence>
<dbReference type="PANTHER" id="PTHR15004:SF0">
    <property type="entry name" value="GLUTAMYL-TRNA(GLN) AMIDOTRANSFERASE SUBUNIT C, MITOCHONDRIAL"/>
    <property type="match status" value="1"/>
</dbReference>
<reference evidence="2 3" key="1">
    <citation type="journal article" date="2016" name="Environ. Microbiol.">
        <title>Genomic resolution of a cold subsurface aquifer community provides metabolic insights for novel microbes adapted to high CO concentrations.</title>
        <authorList>
            <person name="Probst A.J."/>
            <person name="Castelle C.J."/>
            <person name="Singh A."/>
            <person name="Brown C.T."/>
            <person name="Anantharaman K."/>
            <person name="Sharon I."/>
            <person name="Hug L.A."/>
            <person name="Burstein D."/>
            <person name="Emerson J.B."/>
            <person name="Thomas B.C."/>
            <person name="Banfield J.F."/>
        </authorList>
    </citation>
    <scope>NUCLEOTIDE SEQUENCE [LARGE SCALE GENOMIC DNA]</scope>
    <source>
        <strain evidence="2">CG1_02_42_45</strain>
    </source>
</reference>
<dbReference type="GO" id="GO:0070681">
    <property type="term" value="P:glutaminyl-tRNAGln biosynthesis via transamidation"/>
    <property type="evidence" value="ECO:0007669"/>
    <property type="project" value="TreeGrafter"/>
</dbReference>
<dbReference type="InterPro" id="IPR003837">
    <property type="entry name" value="GatC"/>
</dbReference>
<gene>
    <name evidence="1" type="primary">gatC</name>
    <name evidence="2" type="ORF">AUJ40_01005</name>
</gene>
<dbReference type="NCBIfam" id="TIGR00135">
    <property type="entry name" value="gatC"/>
    <property type="match status" value="1"/>
</dbReference>
<keyword evidence="1" id="KW-0648">Protein biosynthesis</keyword>
<dbReference type="Proteomes" id="UP000182753">
    <property type="component" value="Unassembled WGS sequence"/>
</dbReference>
<comment type="similarity">
    <text evidence="1">Belongs to the GatC family.</text>
</comment>
<keyword evidence="1" id="KW-0547">Nucleotide-binding</keyword>
<dbReference type="EC" id="6.3.5.-" evidence="1"/>
<dbReference type="GO" id="GO:0005524">
    <property type="term" value="F:ATP binding"/>
    <property type="evidence" value="ECO:0007669"/>
    <property type="project" value="UniProtKB-KW"/>
</dbReference>
<dbReference type="InterPro" id="IPR036113">
    <property type="entry name" value="Asp/Glu-ADT_sf_sub_c"/>
</dbReference>
<organism evidence="2 3">
    <name type="scientific">Candidatus Berkelbacteria bacterium CG1_02_42_45</name>
    <dbReference type="NCBI Taxonomy" id="1805036"/>
    <lineage>
        <taxon>Bacteria</taxon>
        <taxon>Candidatus Berkelbacteria</taxon>
    </lineage>
</organism>
<proteinExistence type="inferred from homology"/>
<sequence>MKDKKNSTSWVLDVAQLARIELSKAEETKFAGQLGAVLENFELLNKVDTNGVEPTAQVTGLSNVFRHDEVINSGNRESRDELLSNTPEVENGSIKVPGVFHND</sequence>
<dbReference type="GO" id="GO:0050566">
    <property type="term" value="F:asparaginyl-tRNA synthase (glutamine-hydrolyzing) activity"/>
    <property type="evidence" value="ECO:0007669"/>
    <property type="project" value="RHEA"/>
</dbReference>
<comment type="catalytic activity">
    <reaction evidence="1">
        <text>L-aspartyl-tRNA(Asn) + L-glutamine + ATP + H2O = L-asparaginyl-tRNA(Asn) + L-glutamate + ADP + phosphate + 2 H(+)</text>
        <dbReference type="Rhea" id="RHEA:14513"/>
        <dbReference type="Rhea" id="RHEA-COMP:9674"/>
        <dbReference type="Rhea" id="RHEA-COMP:9677"/>
        <dbReference type="ChEBI" id="CHEBI:15377"/>
        <dbReference type="ChEBI" id="CHEBI:15378"/>
        <dbReference type="ChEBI" id="CHEBI:29985"/>
        <dbReference type="ChEBI" id="CHEBI:30616"/>
        <dbReference type="ChEBI" id="CHEBI:43474"/>
        <dbReference type="ChEBI" id="CHEBI:58359"/>
        <dbReference type="ChEBI" id="CHEBI:78515"/>
        <dbReference type="ChEBI" id="CHEBI:78516"/>
        <dbReference type="ChEBI" id="CHEBI:456216"/>
    </reaction>
</comment>
<dbReference type="GO" id="GO:0006412">
    <property type="term" value="P:translation"/>
    <property type="evidence" value="ECO:0007669"/>
    <property type="project" value="UniProtKB-UniRule"/>
</dbReference>
<dbReference type="GO" id="GO:0050567">
    <property type="term" value="F:glutaminyl-tRNA synthase (glutamine-hydrolyzing) activity"/>
    <property type="evidence" value="ECO:0007669"/>
    <property type="project" value="UniProtKB-UniRule"/>
</dbReference>
<accession>A0A1J4RRC1</accession>
<name>A0A1J4RRC1_9BACT</name>
<dbReference type="Gene3D" id="1.10.20.60">
    <property type="entry name" value="Glu-tRNAGln amidotransferase C subunit, N-terminal domain"/>
    <property type="match status" value="1"/>
</dbReference>
<comment type="function">
    <text evidence="1">Allows the formation of correctly charged Asn-tRNA(Asn) or Gln-tRNA(Gln) through the transamidation of misacylated Asp-tRNA(Asn) or Glu-tRNA(Gln) in organisms which lack either or both of asparaginyl-tRNA or glutaminyl-tRNA synthetases. The reaction takes place in the presence of glutamine and ATP through an activated phospho-Asp-tRNA(Asn) or phospho-Glu-tRNA(Gln).</text>
</comment>
<dbReference type="GO" id="GO:0006450">
    <property type="term" value="P:regulation of translational fidelity"/>
    <property type="evidence" value="ECO:0007669"/>
    <property type="project" value="InterPro"/>
</dbReference>
<dbReference type="AlphaFoldDB" id="A0A1J4RRC1"/>
<dbReference type="EMBL" id="MNUJ01000020">
    <property type="protein sequence ID" value="OIN89921.1"/>
    <property type="molecule type" value="Genomic_DNA"/>
</dbReference>
<comment type="catalytic activity">
    <reaction evidence="1">
        <text>L-glutamyl-tRNA(Gln) + L-glutamine + ATP + H2O = L-glutaminyl-tRNA(Gln) + L-glutamate + ADP + phosphate + H(+)</text>
        <dbReference type="Rhea" id="RHEA:17521"/>
        <dbReference type="Rhea" id="RHEA-COMP:9681"/>
        <dbReference type="Rhea" id="RHEA-COMP:9684"/>
        <dbReference type="ChEBI" id="CHEBI:15377"/>
        <dbReference type="ChEBI" id="CHEBI:15378"/>
        <dbReference type="ChEBI" id="CHEBI:29985"/>
        <dbReference type="ChEBI" id="CHEBI:30616"/>
        <dbReference type="ChEBI" id="CHEBI:43474"/>
        <dbReference type="ChEBI" id="CHEBI:58359"/>
        <dbReference type="ChEBI" id="CHEBI:78520"/>
        <dbReference type="ChEBI" id="CHEBI:78521"/>
        <dbReference type="ChEBI" id="CHEBI:456216"/>
    </reaction>
</comment>
<dbReference type="PANTHER" id="PTHR15004">
    <property type="entry name" value="GLUTAMYL-TRNA(GLN) AMIDOTRANSFERASE SUBUNIT C, MITOCHONDRIAL"/>
    <property type="match status" value="1"/>
</dbReference>
<evidence type="ECO:0000256" key="1">
    <source>
        <dbReference type="HAMAP-Rule" id="MF_00122"/>
    </source>
</evidence>
<keyword evidence="1" id="KW-0067">ATP-binding</keyword>
<evidence type="ECO:0000313" key="2">
    <source>
        <dbReference type="EMBL" id="OIN89921.1"/>
    </source>
</evidence>
<dbReference type="SUPFAM" id="SSF141000">
    <property type="entry name" value="Glu-tRNAGln amidotransferase C subunit"/>
    <property type="match status" value="1"/>
</dbReference>
<dbReference type="HAMAP" id="MF_00122">
    <property type="entry name" value="GatC"/>
    <property type="match status" value="1"/>
</dbReference>
<comment type="caution">
    <text evidence="2">The sequence shown here is derived from an EMBL/GenBank/DDBJ whole genome shotgun (WGS) entry which is preliminary data.</text>
</comment>
<comment type="subunit">
    <text evidence="1">Heterotrimer of A, B and C subunits.</text>
</comment>
<protein>
    <recommendedName>
        <fullName evidence="1">Aspartyl/glutamyl-tRNA(Asn/Gln) amidotransferase subunit C</fullName>
        <shortName evidence="1">Asp/Glu-ADT subunit C</shortName>
        <ecNumber evidence="1">6.3.5.-</ecNumber>
    </recommendedName>
</protein>
<keyword evidence="1" id="KW-0436">Ligase</keyword>
<dbReference type="Pfam" id="PF02686">
    <property type="entry name" value="GatC"/>
    <property type="match status" value="1"/>
</dbReference>